<dbReference type="Gene3D" id="3.30.1330.10">
    <property type="entry name" value="PurM-like, N-terminal domain"/>
    <property type="match status" value="1"/>
</dbReference>
<dbReference type="EMBL" id="WVUK01000056">
    <property type="protein sequence ID" value="KAF7493444.1"/>
    <property type="molecule type" value="Genomic_DNA"/>
</dbReference>
<feature type="domain" description="PurM-like N-terminal" evidence="17">
    <location>
        <begin position="1"/>
        <end position="75"/>
    </location>
</feature>
<dbReference type="SUPFAM" id="SSF56042">
    <property type="entry name" value="PurM C-terminal domain-like"/>
    <property type="match status" value="1"/>
</dbReference>
<dbReference type="EC" id="6.3.3.1" evidence="4"/>
<evidence type="ECO:0000256" key="7">
    <source>
        <dbReference type="ARBA" id="ARBA00022598"/>
    </source>
</evidence>
<dbReference type="GO" id="GO:0004641">
    <property type="term" value="F:phosphoribosylformylglycinamidine cyclo-ligase activity"/>
    <property type="evidence" value="ECO:0007669"/>
    <property type="project" value="UniProtKB-EC"/>
</dbReference>
<evidence type="ECO:0000256" key="4">
    <source>
        <dbReference type="ARBA" id="ARBA00013047"/>
    </source>
</evidence>
<evidence type="ECO:0000256" key="13">
    <source>
        <dbReference type="ARBA" id="ARBA00032931"/>
    </source>
</evidence>
<evidence type="ECO:0000313" key="21">
    <source>
        <dbReference type="Proteomes" id="UP000070412"/>
    </source>
</evidence>
<dbReference type="GO" id="GO:0046084">
    <property type="term" value="P:adenine biosynthetic process"/>
    <property type="evidence" value="ECO:0007669"/>
    <property type="project" value="TreeGrafter"/>
</dbReference>
<evidence type="ECO:0000313" key="19">
    <source>
        <dbReference type="EMBL" id="KAF7493444.1"/>
    </source>
</evidence>
<dbReference type="SUPFAM" id="SSF53328">
    <property type="entry name" value="Formyltransferase"/>
    <property type="match status" value="1"/>
</dbReference>
<dbReference type="InterPro" id="IPR036921">
    <property type="entry name" value="PurM-like_N_sf"/>
</dbReference>
<dbReference type="Pfam" id="PF00586">
    <property type="entry name" value="AIRS"/>
    <property type="match status" value="1"/>
</dbReference>
<dbReference type="PANTHER" id="PTHR10520">
    <property type="entry name" value="TRIFUNCTIONAL PURINE BIOSYNTHETIC PROTEIN ADENOSINE-3-RELATED"/>
    <property type="match status" value="1"/>
</dbReference>
<keyword evidence="8" id="KW-0808">Transferase</keyword>
<gene>
    <name evidence="19" type="ORF">SSS_1452</name>
</gene>
<evidence type="ECO:0000256" key="12">
    <source>
        <dbReference type="ARBA" id="ARBA00031908"/>
    </source>
</evidence>
<reference evidence="19" key="2">
    <citation type="submission" date="2020-01" db="EMBL/GenBank/DDBJ databases">
        <authorList>
            <person name="Korhonen P.K.K."/>
            <person name="Guangxu M.G."/>
            <person name="Wang T.W."/>
            <person name="Stroehlein A.J.S."/>
            <person name="Young N.D."/>
            <person name="Ang C.-S.A."/>
            <person name="Fernando D.W.F."/>
            <person name="Lu H.L."/>
            <person name="Taylor S.T."/>
            <person name="Ehtesham M.E.M."/>
            <person name="Najaraj S.H.N."/>
            <person name="Harsha G.H.G."/>
            <person name="Madugundu A.M."/>
            <person name="Renuse S.R."/>
            <person name="Holt D.H."/>
            <person name="Pandey A.P."/>
            <person name="Papenfuss A.P."/>
            <person name="Gasser R.B.G."/>
            <person name="Fischer K.F."/>
        </authorList>
    </citation>
    <scope>NUCLEOTIDE SEQUENCE</scope>
    <source>
        <strain evidence="19">SSS_KF_BRIS2020</strain>
    </source>
</reference>
<evidence type="ECO:0000256" key="2">
    <source>
        <dbReference type="ARBA" id="ARBA00004686"/>
    </source>
</evidence>
<dbReference type="CDD" id="cd08645">
    <property type="entry name" value="FMT_core_GART"/>
    <property type="match status" value="1"/>
</dbReference>
<sequence length="456" mass="50468">MCINDILVQGAEPLFFLDYFACNRLKIDRAATIIKGIADGCLMSNCALIGGETAEMPGMYEGDDFDLAGFGVGIVERHNMLPRKESIALGDVVIGLSSSGIHSNGYSLVRKIMKLHSIDWNDRFDEKSTFKDVLMKPTKIYVESLIPVIRKGLIKALCHITGGGLIENIPRILPKKFAVELDGSKWNQPDIFAWLKTAGDVSNEEMLKTFNCGLGMVLIVGAEHSKLVQKMIEENGENSFIVGECEFKKSFAQKTSCCLDFWNGTNLKAIIDYVENNSARTTIDLALVISNKSTASGNKFALDAGIPLKVLLKKKTQSREEYDSILNETLGEFNIEIICLAGYMVMLSEEFVTKWLGRMINIHPSILPSFKGIDAYGQALDYGVQYTGCTVHFVVPEMDAGPIIRQGIVEIMPNETHDSLVERGKAVEHKIYAEALELVTSGKVRMSNDTKSIERL</sequence>
<dbReference type="InterPro" id="IPR036477">
    <property type="entry name" value="Formyl_transf_N_sf"/>
</dbReference>
<dbReference type="EnsemblMetazoa" id="SSS_1452s_mrna">
    <property type="protein sequence ID" value="KAF7493444.1"/>
    <property type="gene ID" value="SSS_1452"/>
</dbReference>
<comment type="similarity">
    <text evidence="3">Belongs to the AIR synthase family.</text>
</comment>
<dbReference type="InterPro" id="IPR010918">
    <property type="entry name" value="PurM-like_C_dom"/>
</dbReference>
<comment type="subcellular location">
    <subcellularLocation>
        <location evidence="1">Cytoplasm</location>
    </subcellularLocation>
</comment>
<protein>
    <recommendedName>
        <fullName evidence="5">Phosphoribosylformylglycinamidine cyclo-ligase</fullName>
        <ecNumber evidence="4">6.3.3.1</ecNumber>
    </recommendedName>
    <alternativeName>
        <fullName evidence="13">AIR synthase</fullName>
    </alternativeName>
    <alternativeName>
        <fullName evidence="14">AIRS</fullName>
    </alternativeName>
    <alternativeName>
        <fullName evidence="12">Phosphoribosyl-aminoimidazole synthetase</fullName>
    </alternativeName>
</protein>
<dbReference type="GO" id="GO:0005524">
    <property type="term" value="F:ATP binding"/>
    <property type="evidence" value="ECO:0007669"/>
    <property type="project" value="UniProtKB-KW"/>
</dbReference>
<evidence type="ECO:0000256" key="5">
    <source>
        <dbReference type="ARBA" id="ARBA00020367"/>
    </source>
</evidence>
<reference evidence="21" key="1">
    <citation type="journal article" date="2020" name="PLoS Negl. Trop. Dis.">
        <title>High-quality nuclear genome for Sarcoptes scabiei-A critical resource for a neglected parasite.</title>
        <authorList>
            <person name="Korhonen P.K."/>
            <person name="Gasser R.B."/>
            <person name="Ma G."/>
            <person name="Wang T."/>
            <person name="Stroehlein A.J."/>
            <person name="Young N.D."/>
            <person name="Ang C.S."/>
            <person name="Fernando D.D."/>
            <person name="Lu H.C."/>
            <person name="Taylor S."/>
            <person name="Reynolds S.L."/>
            <person name="Mofiz E."/>
            <person name="Najaraj S.H."/>
            <person name="Gowda H."/>
            <person name="Madugundu A."/>
            <person name="Renuse S."/>
            <person name="Holt D."/>
            <person name="Pandey A."/>
            <person name="Papenfuss A.T."/>
            <person name="Fischer K."/>
        </authorList>
    </citation>
    <scope>NUCLEOTIDE SEQUENCE [LARGE SCALE GENOMIC DNA]</scope>
</reference>
<evidence type="ECO:0000256" key="1">
    <source>
        <dbReference type="ARBA" id="ARBA00004496"/>
    </source>
</evidence>
<dbReference type="Proteomes" id="UP000070412">
    <property type="component" value="Unassembled WGS sequence"/>
</dbReference>
<keyword evidence="10" id="KW-0658">Purine biosynthesis</keyword>
<keyword evidence="21" id="KW-1185">Reference proteome</keyword>
<dbReference type="FunFam" id="3.90.650.10:FF:000011">
    <property type="entry name" value="Phosphoribosylformylglycinamidine cyclo-ligase"/>
    <property type="match status" value="1"/>
</dbReference>
<evidence type="ECO:0000256" key="10">
    <source>
        <dbReference type="ARBA" id="ARBA00022755"/>
    </source>
</evidence>
<feature type="domain" description="PurM-like C-terminal" evidence="18">
    <location>
        <begin position="90"/>
        <end position="245"/>
    </location>
</feature>
<dbReference type="InterPro" id="IPR004607">
    <property type="entry name" value="GART"/>
</dbReference>
<keyword evidence="9" id="KW-0547">Nucleotide-binding</keyword>
<dbReference type="InterPro" id="IPR036676">
    <property type="entry name" value="PurM-like_C_sf"/>
</dbReference>
<dbReference type="InterPro" id="IPR004733">
    <property type="entry name" value="PurM_cligase"/>
</dbReference>
<evidence type="ECO:0000256" key="9">
    <source>
        <dbReference type="ARBA" id="ARBA00022741"/>
    </source>
</evidence>
<accession>A0A834RBI9</accession>
<dbReference type="UniPathway" id="UPA00074">
    <property type="reaction ID" value="UER00129"/>
</dbReference>
<name>A0A834RBI9_SARSC</name>
<dbReference type="AlphaFoldDB" id="A0A834RBI9"/>
<evidence type="ECO:0000313" key="20">
    <source>
        <dbReference type="EnsemblMetazoa" id="KAF7493444.1"/>
    </source>
</evidence>
<proteinExistence type="inferred from homology"/>
<evidence type="ECO:0000256" key="14">
    <source>
        <dbReference type="ARBA" id="ARBA00033093"/>
    </source>
</evidence>
<evidence type="ECO:0000259" key="16">
    <source>
        <dbReference type="Pfam" id="PF00551"/>
    </source>
</evidence>
<dbReference type="HAMAP" id="MF_01930">
    <property type="entry name" value="PurN"/>
    <property type="match status" value="1"/>
</dbReference>
<keyword evidence="6" id="KW-0963">Cytoplasm</keyword>
<keyword evidence="7" id="KW-0436">Ligase</keyword>
<evidence type="ECO:0000259" key="18">
    <source>
        <dbReference type="Pfam" id="PF02769"/>
    </source>
</evidence>
<dbReference type="GO" id="GO:0004637">
    <property type="term" value="F:phosphoribosylamine-glycine ligase activity"/>
    <property type="evidence" value="ECO:0007669"/>
    <property type="project" value="TreeGrafter"/>
</dbReference>
<dbReference type="NCBIfam" id="TIGR00878">
    <property type="entry name" value="purM"/>
    <property type="match status" value="1"/>
</dbReference>
<dbReference type="GO" id="GO:0005829">
    <property type="term" value="C:cytosol"/>
    <property type="evidence" value="ECO:0007669"/>
    <property type="project" value="TreeGrafter"/>
</dbReference>
<dbReference type="InterPro" id="IPR002376">
    <property type="entry name" value="Formyl_transf_N"/>
</dbReference>
<dbReference type="Pfam" id="PF02769">
    <property type="entry name" value="AIRS_C"/>
    <property type="match status" value="1"/>
</dbReference>
<organism evidence="19">
    <name type="scientific">Sarcoptes scabiei</name>
    <name type="common">Itch mite</name>
    <name type="synonym">Acarus scabiei</name>
    <dbReference type="NCBI Taxonomy" id="52283"/>
    <lineage>
        <taxon>Eukaryota</taxon>
        <taxon>Metazoa</taxon>
        <taxon>Ecdysozoa</taxon>
        <taxon>Arthropoda</taxon>
        <taxon>Chelicerata</taxon>
        <taxon>Arachnida</taxon>
        <taxon>Acari</taxon>
        <taxon>Acariformes</taxon>
        <taxon>Sarcoptiformes</taxon>
        <taxon>Astigmata</taxon>
        <taxon>Psoroptidia</taxon>
        <taxon>Sarcoptoidea</taxon>
        <taxon>Sarcoptidae</taxon>
        <taxon>Sarcoptinae</taxon>
        <taxon>Sarcoptes</taxon>
    </lineage>
</organism>
<dbReference type="SUPFAM" id="SSF55326">
    <property type="entry name" value="PurM N-terminal domain-like"/>
    <property type="match status" value="1"/>
</dbReference>
<dbReference type="Gene3D" id="3.40.50.170">
    <property type="entry name" value="Formyl transferase, N-terminal domain"/>
    <property type="match status" value="1"/>
</dbReference>
<dbReference type="PANTHER" id="PTHR10520:SF12">
    <property type="entry name" value="TRIFUNCTIONAL PURINE BIOSYNTHETIC PROTEIN ADENOSINE-3"/>
    <property type="match status" value="1"/>
</dbReference>
<dbReference type="GO" id="GO:0006189">
    <property type="term" value="P:'de novo' IMP biosynthetic process"/>
    <property type="evidence" value="ECO:0007669"/>
    <property type="project" value="UniProtKB-UniPathway"/>
</dbReference>
<dbReference type="Pfam" id="PF00551">
    <property type="entry name" value="Formyl_trans_N"/>
    <property type="match status" value="1"/>
</dbReference>
<evidence type="ECO:0000256" key="11">
    <source>
        <dbReference type="ARBA" id="ARBA00022840"/>
    </source>
</evidence>
<evidence type="ECO:0000256" key="15">
    <source>
        <dbReference type="ARBA" id="ARBA00049057"/>
    </source>
</evidence>
<comment type="catalytic activity">
    <reaction evidence="15">
        <text>2-formamido-N(1)-(5-O-phospho-beta-D-ribosyl)acetamidine + ATP = 5-amino-1-(5-phospho-beta-D-ribosyl)imidazole + ADP + phosphate + H(+)</text>
        <dbReference type="Rhea" id="RHEA:23032"/>
        <dbReference type="ChEBI" id="CHEBI:15378"/>
        <dbReference type="ChEBI" id="CHEBI:30616"/>
        <dbReference type="ChEBI" id="CHEBI:43474"/>
        <dbReference type="ChEBI" id="CHEBI:137981"/>
        <dbReference type="ChEBI" id="CHEBI:147287"/>
        <dbReference type="ChEBI" id="CHEBI:456216"/>
        <dbReference type="EC" id="6.3.3.1"/>
    </reaction>
</comment>
<evidence type="ECO:0000256" key="8">
    <source>
        <dbReference type="ARBA" id="ARBA00022679"/>
    </source>
</evidence>
<reference evidence="20" key="3">
    <citation type="submission" date="2022-06" db="UniProtKB">
        <authorList>
            <consortium name="EnsemblMetazoa"/>
        </authorList>
    </citation>
    <scope>IDENTIFICATION</scope>
</reference>
<evidence type="ECO:0000256" key="3">
    <source>
        <dbReference type="ARBA" id="ARBA00010280"/>
    </source>
</evidence>
<dbReference type="CDD" id="cd02196">
    <property type="entry name" value="PurM"/>
    <property type="match status" value="1"/>
</dbReference>
<feature type="domain" description="Formyl transferase N-terminal" evidence="16">
    <location>
        <begin position="263"/>
        <end position="436"/>
    </location>
</feature>
<comment type="pathway">
    <text evidence="2">Purine metabolism; IMP biosynthesis via de novo pathway; 5-amino-1-(5-phospho-D-ribosyl)imidazole from N(2)-formyl-N(1)-(5-phospho-D-ribosyl)glycinamide: step 2/2.</text>
</comment>
<dbReference type="OrthoDB" id="6478464at2759"/>
<evidence type="ECO:0000256" key="6">
    <source>
        <dbReference type="ARBA" id="ARBA00022490"/>
    </source>
</evidence>
<dbReference type="InterPro" id="IPR016188">
    <property type="entry name" value="PurM-like_N"/>
</dbReference>
<dbReference type="GO" id="GO:0004644">
    <property type="term" value="F:phosphoribosylglycinamide formyltransferase activity"/>
    <property type="evidence" value="ECO:0007669"/>
    <property type="project" value="InterPro"/>
</dbReference>
<dbReference type="NCBIfam" id="TIGR00639">
    <property type="entry name" value="PurN"/>
    <property type="match status" value="1"/>
</dbReference>
<dbReference type="Gene3D" id="3.90.650.10">
    <property type="entry name" value="PurM-like C-terminal domain"/>
    <property type="match status" value="1"/>
</dbReference>
<keyword evidence="11" id="KW-0067">ATP-binding</keyword>
<evidence type="ECO:0000259" key="17">
    <source>
        <dbReference type="Pfam" id="PF00586"/>
    </source>
</evidence>